<evidence type="ECO:0000259" key="7">
    <source>
        <dbReference type="PROSITE" id="PS50110"/>
    </source>
</evidence>
<dbReference type="InterPro" id="IPR016032">
    <property type="entry name" value="Sig_transdc_resp-reg_C-effctor"/>
</dbReference>
<dbReference type="AlphaFoldDB" id="A0A0K1QVW2"/>
<evidence type="ECO:0000256" key="2">
    <source>
        <dbReference type="ARBA" id="ARBA00023015"/>
    </source>
</evidence>
<dbReference type="InterPro" id="IPR039420">
    <property type="entry name" value="WalR-like"/>
</dbReference>
<dbReference type="SUPFAM" id="SSF46894">
    <property type="entry name" value="C-terminal effector domain of the bipartite response regulators"/>
    <property type="match status" value="1"/>
</dbReference>
<keyword evidence="3" id="KW-0238">DNA-binding</keyword>
<dbReference type="InterPro" id="IPR036388">
    <property type="entry name" value="WH-like_DNA-bd_sf"/>
</dbReference>
<evidence type="ECO:0000256" key="3">
    <source>
        <dbReference type="ARBA" id="ARBA00023125"/>
    </source>
</evidence>
<organism evidence="8 9">
    <name type="scientific">Pseudomonas fluorescens NCIMB 11764</name>
    <dbReference type="NCBI Taxonomy" id="1221522"/>
    <lineage>
        <taxon>Bacteria</taxon>
        <taxon>Pseudomonadati</taxon>
        <taxon>Pseudomonadota</taxon>
        <taxon>Gammaproteobacteria</taxon>
        <taxon>Pseudomonadales</taxon>
        <taxon>Pseudomonadaceae</taxon>
        <taxon>Pseudomonas</taxon>
    </lineage>
</organism>
<dbReference type="Proteomes" id="UP000017175">
    <property type="component" value="Chromosome"/>
</dbReference>
<accession>A0A0K1QVW2</accession>
<evidence type="ECO:0000256" key="1">
    <source>
        <dbReference type="ARBA" id="ARBA00022553"/>
    </source>
</evidence>
<dbReference type="InterPro" id="IPR011006">
    <property type="entry name" value="CheY-like_superfamily"/>
</dbReference>
<dbReference type="SUPFAM" id="SSF52172">
    <property type="entry name" value="CheY-like"/>
    <property type="match status" value="1"/>
</dbReference>
<dbReference type="InterPro" id="IPR058245">
    <property type="entry name" value="NreC/VraR/RcsB-like_REC"/>
</dbReference>
<feature type="modified residue" description="4-aspartylphosphate" evidence="5">
    <location>
        <position position="56"/>
    </location>
</feature>
<sequence>MKPARSAVVADDHPVVRAAVKILLKQEGFHPIHEVSSGNEVFSAIREHQPDLVVLDLMMPRLGGLEVLARIQASDERCRVLVFTGQDPRFYQDRCMRAGAVAYVSKSNDLQHLHEAVHAVMAGYTYFAKLPSSSVALSTLQCNEKEMIHRLSDRELTILVYLAKGLGNKEIAELMNLSPKTTSTYKTRLKEKLNVESNVHLSHFARRHELI</sequence>
<evidence type="ECO:0000313" key="8">
    <source>
        <dbReference type="EMBL" id="AKV09896.1"/>
    </source>
</evidence>
<dbReference type="CDD" id="cd17535">
    <property type="entry name" value="REC_NarL-like"/>
    <property type="match status" value="1"/>
</dbReference>
<keyword evidence="1 5" id="KW-0597">Phosphoprotein</keyword>
<dbReference type="SMART" id="SM00448">
    <property type="entry name" value="REC"/>
    <property type="match status" value="1"/>
</dbReference>
<proteinExistence type="predicted"/>
<dbReference type="Gene3D" id="1.10.10.10">
    <property type="entry name" value="Winged helix-like DNA-binding domain superfamily/Winged helix DNA-binding domain"/>
    <property type="match status" value="1"/>
</dbReference>
<keyword evidence="4" id="KW-0804">Transcription</keyword>
<dbReference type="CDD" id="cd06170">
    <property type="entry name" value="LuxR_C_like"/>
    <property type="match status" value="1"/>
</dbReference>
<dbReference type="Gene3D" id="3.40.50.2300">
    <property type="match status" value="1"/>
</dbReference>
<dbReference type="EMBL" id="CP010945">
    <property type="protein sequence ID" value="AKV09896.1"/>
    <property type="molecule type" value="Genomic_DNA"/>
</dbReference>
<dbReference type="OrthoDB" id="5593303at2"/>
<dbReference type="SMART" id="SM00421">
    <property type="entry name" value="HTH_LUXR"/>
    <property type="match status" value="1"/>
</dbReference>
<dbReference type="PROSITE" id="PS50110">
    <property type="entry name" value="RESPONSE_REGULATORY"/>
    <property type="match status" value="1"/>
</dbReference>
<dbReference type="Pfam" id="PF00072">
    <property type="entry name" value="Response_reg"/>
    <property type="match status" value="1"/>
</dbReference>
<dbReference type="eggNOG" id="COG2197">
    <property type="taxonomic scope" value="Bacteria"/>
</dbReference>
<evidence type="ECO:0000313" key="9">
    <source>
        <dbReference type="Proteomes" id="UP000017175"/>
    </source>
</evidence>
<gene>
    <name evidence="8" type="ORF">B723_27245</name>
</gene>
<dbReference type="InterPro" id="IPR000792">
    <property type="entry name" value="Tscrpt_reg_LuxR_C"/>
</dbReference>
<dbReference type="PANTHER" id="PTHR43214">
    <property type="entry name" value="TWO-COMPONENT RESPONSE REGULATOR"/>
    <property type="match status" value="1"/>
</dbReference>
<evidence type="ECO:0000259" key="6">
    <source>
        <dbReference type="PROSITE" id="PS50043"/>
    </source>
</evidence>
<keyword evidence="2" id="KW-0805">Transcription regulation</keyword>
<dbReference type="RefSeq" id="WP_017337614.1">
    <property type="nucleotide sequence ID" value="NZ_CP010945.1"/>
</dbReference>
<protein>
    <submittedName>
        <fullName evidence="8">LuxR family transcriptional regulator</fullName>
    </submittedName>
</protein>
<dbReference type="Pfam" id="PF00196">
    <property type="entry name" value="GerE"/>
    <property type="match status" value="1"/>
</dbReference>
<dbReference type="GO" id="GO:0003677">
    <property type="term" value="F:DNA binding"/>
    <property type="evidence" value="ECO:0007669"/>
    <property type="project" value="UniProtKB-KW"/>
</dbReference>
<dbReference type="InterPro" id="IPR001789">
    <property type="entry name" value="Sig_transdc_resp-reg_receiver"/>
</dbReference>
<reference evidence="8 9" key="1">
    <citation type="journal article" date="2012" name="J. Bacteriol.">
        <title>Draft genome sequence of the cyanide-utilizing bacterium Pseudomonas fluorescens strain NCIMB 11764.</title>
        <authorList>
            <person name="Vilo C.A."/>
            <person name="Benedik M.J."/>
            <person name="Kunz D.A."/>
            <person name="Dong Q."/>
        </authorList>
    </citation>
    <scope>NUCLEOTIDE SEQUENCE [LARGE SCALE GENOMIC DNA]</scope>
    <source>
        <strain evidence="8 9">NCIMB 11764</strain>
    </source>
</reference>
<dbReference type="PROSITE" id="PS50043">
    <property type="entry name" value="HTH_LUXR_2"/>
    <property type="match status" value="1"/>
</dbReference>
<dbReference type="GO" id="GO:0006355">
    <property type="term" value="P:regulation of DNA-templated transcription"/>
    <property type="evidence" value="ECO:0007669"/>
    <property type="project" value="InterPro"/>
</dbReference>
<evidence type="ECO:0000256" key="5">
    <source>
        <dbReference type="PROSITE-ProRule" id="PRU00169"/>
    </source>
</evidence>
<feature type="domain" description="Response regulatory" evidence="7">
    <location>
        <begin position="6"/>
        <end position="121"/>
    </location>
</feature>
<feature type="domain" description="HTH luxR-type" evidence="6">
    <location>
        <begin position="144"/>
        <end position="209"/>
    </location>
</feature>
<dbReference type="PRINTS" id="PR00038">
    <property type="entry name" value="HTHLUXR"/>
</dbReference>
<dbReference type="GO" id="GO:0000160">
    <property type="term" value="P:phosphorelay signal transduction system"/>
    <property type="evidence" value="ECO:0007669"/>
    <property type="project" value="InterPro"/>
</dbReference>
<dbReference type="PANTHER" id="PTHR43214:SF41">
    <property type="entry name" value="NITRATE_NITRITE RESPONSE REGULATOR PROTEIN NARP"/>
    <property type="match status" value="1"/>
</dbReference>
<evidence type="ECO:0000256" key="4">
    <source>
        <dbReference type="ARBA" id="ARBA00023163"/>
    </source>
</evidence>
<name>A0A0K1QVW2_PSEFL</name>